<evidence type="ECO:0000313" key="5">
    <source>
        <dbReference type="Proteomes" id="UP001056756"/>
    </source>
</evidence>
<organism evidence="4 5">
    <name type="scientific">Candidatus Pristimantibacillus lignocellulolyticus</name>
    <dbReference type="NCBI Taxonomy" id="2994561"/>
    <lineage>
        <taxon>Bacteria</taxon>
        <taxon>Bacillati</taxon>
        <taxon>Bacillota</taxon>
        <taxon>Bacilli</taxon>
        <taxon>Bacillales</taxon>
        <taxon>Paenibacillaceae</taxon>
        <taxon>Candidatus Pristimantibacillus</taxon>
    </lineage>
</organism>
<dbReference type="InterPro" id="IPR051398">
    <property type="entry name" value="Polysacch_Deacetylase"/>
</dbReference>
<dbReference type="AlphaFoldDB" id="A0A9J6ZE87"/>
<dbReference type="CDD" id="cd10918">
    <property type="entry name" value="CE4_NodB_like_5s_6s"/>
    <property type="match status" value="1"/>
</dbReference>
<dbReference type="GO" id="GO:0005975">
    <property type="term" value="P:carbohydrate metabolic process"/>
    <property type="evidence" value="ECO:0007669"/>
    <property type="project" value="InterPro"/>
</dbReference>
<accession>A0A9J6ZE87</accession>
<dbReference type="GO" id="GO:0005576">
    <property type="term" value="C:extracellular region"/>
    <property type="evidence" value="ECO:0007669"/>
    <property type="project" value="UniProtKB-SubCell"/>
</dbReference>
<feature type="domain" description="NodB homology" evidence="3">
    <location>
        <begin position="94"/>
        <end position="286"/>
    </location>
</feature>
<comment type="subcellular location">
    <subcellularLocation>
        <location evidence="1">Secreted</location>
    </subcellularLocation>
</comment>
<dbReference type="PANTHER" id="PTHR34216">
    <property type="match status" value="1"/>
</dbReference>
<evidence type="ECO:0000313" key="4">
    <source>
        <dbReference type="EMBL" id="URN94372.1"/>
    </source>
</evidence>
<dbReference type="InterPro" id="IPR002509">
    <property type="entry name" value="NODB_dom"/>
</dbReference>
<dbReference type="KEGG" id="plig:NAG76_21540"/>
<evidence type="ECO:0000256" key="2">
    <source>
        <dbReference type="ARBA" id="ARBA00022729"/>
    </source>
</evidence>
<evidence type="ECO:0000259" key="3">
    <source>
        <dbReference type="PROSITE" id="PS51677"/>
    </source>
</evidence>
<name>A0A9J6ZE87_9BACL</name>
<dbReference type="EMBL" id="CP097899">
    <property type="protein sequence ID" value="URN94372.1"/>
    <property type="molecule type" value="Genomic_DNA"/>
</dbReference>
<evidence type="ECO:0000256" key="1">
    <source>
        <dbReference type="ARBA" id="ARBA00004613"/>
    </source>
</evidence>
<reference evidence="4" key="1">
    <citation type="submission" date="2022-05" db="EMBL/GenBank/DDBJ databases">
        <title>Novel bacterial taxa in a minimal lignocellulolytic consortium and its capacity to transform plastics disclosed by genome-resolved metagenomics.</title>
        <authorList>
            <person name="Rodriguez C.A.D."/>
            <person name="Diaz-Garcia L."/>
            <person name="Herrera K."/>
            <person name="Tarazona N.A."/>
            <person name="Sproer C."/>
            <person name="Overmann J."/>
            <person name="Jimenez D.J."/>
        </authorList>
    </citation>
    <scope>NUCLEOTIDE SEQUENCE</scope>
    <source>
        <strain evidence="4">MAG5</strain>
    </source>
</reference>
<sequence length="286" mass="32785">MSKKKTSIIILILAVLIICIPEVYASQMKKSKTYYKNKVIVLMYHHIDETESGATISPARFGTHMKLLDEKGYNVISVEQFAEFMKKKAKVPNNAVVITFDDGYDSFRQYAVPIMEKYDMVGTHFIIGTSSDLHNVKTAHLTWEDMRDMKEKGNSFYSHTYDLHNYGPLNKDGSKTGPMLSNPLYLKDKGRVETDKEYLARITKDLSLMEQRLSDELNNDYQMIAFPFGAFNEKSKKVLKDLGVTLFFTTRPGINKPGSDEVYRLNGGTPKLTANKFLERLEEYHD</sequence>
<gene>
    <name evidence="4" type="ORF">NAG76_21540</name>
</gene>
<dbReference type="Gene3D" id="3.20.20.370">
    <property type="entry name" value="Glycoside hydrolase/deacetylase"/>
    <property type="match status" value="1"/>
</dbReference>
<dbReference type="PANTHER" id="PTHR34216:SF3">
    <property type="entry name" value="POLY-BETA-1,6-N-ACETYL-D-GLUCOSAMINE N-DEACETYLASE"/>
    <property type="match status" value="1"/>
</dbReference>
<dbReference type="Proteomes" id="UP001056756">
    <property type="component" value="Chromosome"/>
</dbReference>
<dbReference type="PROSITE" id="PS51677">
    <property type="entry name" value="NODB"/>
    <property type="match status" value="1"/>
</dbReference>
<protein>
    <submittedName>
        <fullName evidence="4">Polysaccharide deacetylase family protein</fullName>
    </submittedName>
</protein>
<dbReference type="InterPro" id="IPR011330">
    <property type="entry name" value="Glyco_hydro/deAcase_b/a-brl"/>
</dbReference>
<proteinExistence type="predicted"/>
<dbReference type="Pfam" id="PF01522">
    <property type="entry name" value="Polysacc_deac_1"/>
    <property type="match status" value="1"/>
</dbReference>
<keyword evidence="2" id="KW-0732">Signal</keyword>
<dbReference type="SUPFAM" id="SSF88713">
    <property type="entry name" value="Glycoside hydrolase/deacetylase"/>
    <property type="match status" value="1"/>
</dbReference>
<dbReference type="GO" id="GO:0016810">
    <property type="term" value="F:hydrolase activity, acting on carbon-nitrogen (but not peptide) bonds"/>
    <property type="evidence" value="ECO:0007669"/>
    <property type="project" value="InterPro"/>
</dbReference>